<dbReference type="AlphaFoldDB" id="A0A7N9DD57"/>
<keyword evidence="1" id="KW-0812">Transmembrane</keyword>
<dbReference type="PANTHER" id="PTHR12138:SF152">
    <property type="entry name" value="C2H2-TYPE DOMAIN-CONTAINING PROTEIN"/>
    <property type="match status" value="1"/>
</dbReference>
<sequence>FLQWKHLKPTVLAFFEKTTYCYFIFIFVFVCLRQGISLSPRPECNGTITAHFSLRLLSSSDPLSSASRVAETTGVHHHAWLIFKVFVEMGSRYFALAGLELLDSSNPLAAACQSAGITGLSYLAQPIYWSPCCTINLLNLFLLSN</sequence>
<name>A0A7N9DD57_MACFA</name>
<keyword evidence="1" id="KW-1133">Transmembrane helix</keyword>
<dbReference type="Ensembl" id="ENSMFAT00000092148.1">
    <property type="protein sequence ID" value="ENSMFAP00000062526.1"/>
    <property type="gene ID" value="ENSMFAG00000059369.1"/>
</dbReference>
<reference evidence="2" key="3">
    <citation type="submission" date="2025-09" db="UniProtKB">
        <authorList>
            <consortium name="Ensembl"/>
        </authorList>
    </citation>
    <scope>IDENTIFICATION</scope>
</reference>
<reference evidence="2" key="2">
    <citation type="submission" date="2025-08" db="UniProtKB">
        <authorList>
            <consortium name="Ensembl"/>
        </authorList>
    </citation>
    <scope>IDENTIFICATION</scope>
</reference>
<dbReference type="PRINTS" id="PR02045">
    <property type="entry name" value="F138DOMAIN"/>
</dbReference>
<dbReference type="PANTHER" id="PTHR12138">
    <property type="entry name" value="PRIMATE-EXPANDED PROTEIN FAMILY"/>
    <property type="match status" value="1"/>
</dbReference>
<evidence type="ECO:0000256" key="1">
    <source>
        <dbReference type="SAM" id="Phobius"/>
    </source>
</evidence>
<protein>
    <submittedName>
        <fullName evidence="2">Uncharacterized protein</fullName>
    </submittedName>
</protein>
<proteinExistence type="predicted"/>
<feature type="transmembrane region" description="Helical" evidence="1">
    <location>
        <begin position="12"/>
        <end position="32"/>
    </location>
</feature>
<keyword evidence="1" id="KW-0472">Membrane</keyword>
<dbReference type="Proteomes" id="UP000233100">
    <property type="component" value="Chromosome 3"/>
</dbReference>
<evidence type="ECO:0000313" key="2">
    <source>
        <dbReference type="Ensembl" id="ENSMFAP00000062526.1"/>
    </source>
</evidence>
<organism evidence="2 3">
    <name type="scientific">Macaca fascicularis</name>
    <name type="common">Crab-eating macaque</name>
    <name type="synonym">Cynomolgus monkey</name>
    <dbReference type="NCBI Taxonomy" id="9541"/>
    <lineage>
        <taxon>Eukaryota</taxon>
        <taxon>Metazoa</taxon>
        <taxon>Chordata</taxon>
        <taxon>Craniata</taxon>
        <taxon>Vertebrata</taxon>
        <taxon>Euteleostomi</taxon>
        <taxon>Mammalia</taxon>
        <taxon>Eutheria</taxon>
        <taxon>Euarchontoglires</taxon>
        <taxon>Primates</taxon>
        <taxon>Haplorrhini</taxon>
        <taxon>Catarrhini</taxon>
        <taxon>Cercopithecidae</taxon>
        <taxon>Cercopithecinae</taxon>
        <taxon>Macaca</taxon>
    </lineage>
</organism>
<keyword evidence="3" id="KW-1185">Reference proteome</keyword>
<reference evidence="2 3" key="1">
    <citation type="submission" date="2013-03" db="EMBL/GenBank/DDBJ databases">
        <authorList>
            <person name="Warren W."/>
            <person name="Wilson R.K."/>
        </authorList>
    </citation>
    <scope>NUCLEOTIDE SEQUENCE</scope>
</reference>
<dbReference type="GeneTree" id="ENSGT01120000271815"/>
<accession>A0A7N9DD57</accession>
<evidence type="ECO:0000313" key="3">
    <source>
        <dbReference type="Proteomes" id="UP000233100"/>
    </source>
</evidence>